<dbReference type="SMART" id="SM00658">
    <property type="entry name" value="RPOL8c"/>
    <property type="match status" value="1"/>
</dbReference>
<evidence type="ECO:0000313" key="6">
    <source>
        <dbReference type="Proteomes" id="UP000078576"/>
    </source>
</evidence>
<gene>
    <name evidence="5" type="ORF">VP1G_02545</name>
</gene>
<keyword evidence="6" id="KW-1185">Reference proteome</keyword>
<dbReference type="GO" id="GO:0006363">
    <property type="term" value="P:termination of RNA polymerase I transcription"/>
    <property type="evidence" value="ECO:0007669"/>
    <property type="project" value="EnsemblFungi"/>
</dbReference>
<dbReference type="GO" id="GO:0003968">
    <property type="term" value="F:RNA-directed RNA polymerase activity"/>
    <property type="evidence" value="ECO:0007669"/>
    <property type="project" value="EnsemblFungi"/>
</dbReference>
<dbReference type="Pfam" id="PF03870">
    <property type="entry name" value="RNA_pol_Rpb8"/>
    <property type="match status" value="1"/>
</dbReference>
<dbReference type="GO" id="GO:0006361">
    <property type="term" value="P:transcription initiation at RNA polymerase I promoter"/>
    <property type="evidence" value="ECO:0007669"/>
    <property type="project" value="EnsemblFungi"/>
</dbReference>
<dbReference type="PANTHER" id="PTHR10917:SF0">
    <property type="entry name" value="DNA-DIRECTED RNA POLYMERASES I, II, AND III SUBUNIT RPABC3"/>
    <property type="match status" value="1"/>
</dbReference>
<evidence type="ECO:0000256" key="2">
    <source>
        <dbReference type="ARBA" id="ARBA00008912"/>
    </source>
</evidence>
<dbReference type="GO" id="GO:0006362">
    <property type="term" value="P:transcription elongation by RNA polymerase I"/>
    <property type="evidence" value="ECO:0007669"/>
    <property type="project" value="EnsemblFungi"/>
</dbReference>
<keyword evidence="5" id="KW-0240">DNA-directed RNA polymerase</keyword>
<reference evidence="6" key="1">
    <citation type="submission" date="2014-12" db="EMBL/GenBank/DDBJ databases">
        <title>Genome Sequence of Valsa Canker Pathogens Uncovers a Specific Adaption of Colonization on Woody Bark.</title>
        <authorList>
            <person name="Yin Z."/>
            <person name="Liu H."/>
            <person name="Gao X."/>
            <person name="Li Z."/>
            <person name="Song N."/>
            <person name="Ke X."/>
            <person name="Dai Q."/>
            <person name="Wu Y."/>
            <person name="Sun Y."/>
            <person name="Xu J.-R."/>
            <person name="Kang Z.K."/>
            <person name="Wang L."/>
            <person name="Huang L."/>
        </authorList>
    </citation>
    <scope>NUCLEOTIDE SEQUENCE [LARGE SCALE GENOMIC DNA]</scope>
    <source>
        <strain evidence="6">SXYL134</strain>
    </source>
</reference>
<dbReference type="PIRSF" id="PIRSF000779">
    <property type="entry name" value="RNA_pol_Rpb8"/>
    <property type="match status" value="1"/>
</dbReference>
<dbReference type="PANTHER" id="PTHR10917">
    <property type="entry name" value="DNA-DIRECTED RNA POLYMERASES I, II, AND III SUBUNIT RPABC3"/>
    <property type="match status" value="1"/>
</dbReference>
<organism evidence="5 6">
    <name type="scientific">Cytospora mali</name>
    <name type="common">Apple Valsa canker fungus</name>
    <name type="synonym">Valsa mali</name>
    <dbReference type="NCBI Taxonomy" id="578113"/>
    <lineage>
        <taxon>Eukaryota</taxon>
        <taxon>Fungi</taxon>
        <taxon>Dikarya</taxon>
        <taxon>Ascomycota</taxon>
        <taxon>Pezizomycotina</taxon>
        <taxon>Sordariomycetes</taxon>
        <taxon>Sordariomycetidae</taxon>
        <taxon>Diaporthales</taxon>
        <taxon>Cytosporaceae</taxon>
        <taxon>Cytospora</taxon>
    </lineage>
</organism>
<dbReference type="AlphaFoldDB" id="A0A194UU39"/>
<keyword evidence="3 4" id="KW-0539">Nucleus</keyword>
<dbReference type="Proteomes" id="UP000078576">
    <property type="component" value="Unassembled WGS sequence"/>
</dbReference>
<dbReference type="GO" id="GO:0006386">
    <property type="term" value="P:termination of RNA polymerase III transcription"/>
    <property type="evidence" value="ECO:0007669"/>
    <property type="project" value="EnsemblFungi"/>
</dbReference>
<accession>A0A194UU39</accession>
<comment type="subcellular location">
    <subcellularLocation>
        <location evidence="1">Nucleus</location>
    </subcellularLocation>
</comment>
<sequence length="148" mass="16274">MAEASSDALLFEDQFTVSAIDHKKYDRAARITASSLDGATSLELDINTELLPLNAGDNVEVALATTLNLDGSREDEKTWRDVAKPGVNTLADAYHYVCYGKVYKFEDGKAEKTLKAYTSFGGLLMALEGPDSKLTPLRVDHVYLLIRK</sequence>
<keyword evidence="5" id="KW-0804">Transcription</keyword>
<evidence type="ECO:0000256" key="4">
    <source>
        <dbReference type="PIRNR" id="PIRNR000779"/>
    </source>
</evidence>
<dbReference type="InterPro" id="IPR012340">
    <property type="entry name" value="NA-bd_OB-fold"/>
</dbReference>
<dbReference type="STRING" id="694573.A0A194UU39"/>
<dbReference type="FunFam" id="2.40.50.140:FF:000191">
    <property type="entry name" value="DNA-directed RNA polymerases I, II, and III subunit RPABC3"/>
    <property type="match status" value="1"/>
</dbReference>
<dbReference type="GO" id="GO:0006367">
    <property type="term" value="P:transcription initiation at RNA polymerase II promoter"/>
    <property type="evidence" value="ECO:0007669"/>
    <property type="project" value="EnsemblFungi"/>
</dbReference>
<proteinExistence type="inferred from homology"/>
<evidence type="ECO:0000313" key="5">
    <source>
        <dbReference type="EMBL" id="KUI55178.1"/>
    </source>
</evidence>
<dbReference type="EMBL" id="KN714678">
    <property type="protein sequence ID" value="KUI55178.1"/>
    <property type="molecule type" value="Genomic_DNA"/>
</dbReference>
<dbReference type="OrthoDB" id="20018at2759"/>
<dbReference type="GO" id="GO:0005666">
    <property type="term" value="C:RNA polymerase III complex"/>
    <property type="evidence" value="ECO:0007669"/>
    <property type="project" value="EnsemblFungi"/>
</dbReference>
<dbReference type="SUPFAM" id="SSF50249">
    <property type="entry name" value="Nucleic acid-binding proteins"/>
    <property type="match status" value="1"/>
</dbReference>
<comment type="function">
    <text evidence="4">DNA-dependent RNA polymerase catalyzes the transcription of DNA into RNA using the four ribonucleoside triphosphates as substrates. Common component of RNA polymerases I, II and III which synthesize ribosomal RNA precursors, mRNA precursors and many functional non-coding RNAs, and small RNAs, such as 5S rRNA and tRNAs, respectively.</text>
</comment>
<dbReference type="GO" id="GO:0042797">
    <property type="term" value="P:tRNA transcription by RNA polymerase III"/>
    <property type="evidence" value="ECO:0007669"/>
    <property type="project" value="EnsemblFungi"/>
</dbReference>
<evidence type="ECO:0000256" key="1">
    <source>
        <dbReference type="ARBA" id="ARBA00004123"/>
    </source>
</evidence>
<name>A0A194UU39_CYTMA</name>
<dbReference type="GO" id="GO:0005665">
    <property type="term" value="C:RNA polymerase II, core complex"/>
    <property type="evidence" value="ECO:0007669"/>
    <property type="project" value="UniProtKB-UniRule"/>
</dbReference>
<dbReference type="GO" id="GO:0003899">
    <property type="term" value="F:DNA-directed RNA polymerase activity"/>
    <property type="evidence" value="ECO:0007669"/>
    <property type="project" value="UniProtKB-UniRule"/>
</dbReference>
<dbReference type="GO" id="GO:0006368">
    <property type="term" value="P:transcription elongation by RNA polymerase II"/>
    <property type="evidence" value="ECO:0007669"/>
    <property type="project" value="EnsemblFungi"/>
</dbReference>
<protein>
    <recommendedName>
        <fullName evidence="4">DNA-directed RNA polymerases I, II, and III subunit RPABC3</fullName>
    </recommendedName>
</protein>
<comment type="similarity">
    <text evidence="2 4">Belongs to the eukaryotic RPB8 RNA polymerase subunit family.</text>
</comment>
<evidence type="ECO:0000256" key="3">
    <source>
        <dbReference type="ARBA" id="ARBA00023242"/>
    </source>
</evidence>
<dbReference type="Gene3D" id="2.40.50.140">
    <property type="entry name" value="Nucleic acid-binding proteins"/>
    <property type="match status" value="1"/>
</dbReference>
<dbReference type="GO" id="GO:0005736">
    <property type="term" value="C:RNA polymerase I complex"/>
    <property type="evidence" value="ECO:0007669"/>
    <property type="project" value="EnsemblFungi"/>
</dbReference>
<dbReference type="GO" id="GO:0006384">
    <property type="term" value="P:transcription initiation at RNA polymerase III promoter"/>
    <property type="evidence" value="ECO:0007669"/>
    <property type="project" value="EnsemblFungi"/>
</dbReference>
<dbReference type="InterPro" id="IPR005570">
    <property type="entry name" value="RPABC3"/>
</dbReference>